<dbReference type="EMBL" id="LT906467">
    <property type="protein sequence ID" value="SNV86096.1"/>
    <property type="molecule type" value="Genomic_DNA"/>
</dbReference>
<gene>
    <name evidence="1" type="ORF">SAMEA4535761_02331</name>
</gene>
<protein>
    <submittedName>
        <fullName evidence="1">Cation transport protein</fullName>
    </submittedName>
</protein>
<dbReference type="Gene3D" id="3.30.70.100">
    <property type="match status" value="1"/>
</dbReference>
<dbReference type="InterPro" id="IPR036163">
    <property type="entry name" value="HMA_dom_sf"/>
</dbReference>
<dbReference type="SUPFAM" id="SSF55008">
    <property type="entry name" value="HMA, heavy metal-associated domain"/>
    <property type="match status" value="1"/>
</dbReference>
<evidence type="ECO:0000313" key="1">
    <source>
        <dbReference type="EMBL" id="SNV86096.1"/>
    </source>
</evidence>
<reference evidence="1 2" key="1">
    <citation type="submission" date="2017-06" db="EMBL/GenBank/DDBJ databases">
        <authorList>
            <consortium name="Pathogen Informatics"/>
        </authorList>
    </citation>
    <scope>NUCLEOTIDE SEQUENCE [LARGE SCALE GENOMIC DNA]</scope>
    <source>
        <strain evidence="1 2">NCTC13015</strain>
    </source>
</reference>
<evidence type="ECO:0000313" key="2">
    <source>
        <dbReference type="Proteomes" id="UP000215374"/>
    </source>
</evidence>
<accession>A0A240AT69</accession>
<dbReference type="AlphaFoldDB" id="A0A240AT69"/>
<dbReference type="GO" id="GO:0046872">
    <property type="term" value="F:metal ion binding"/>
    <property type="evidence" value="ECO:0007669"/>
    <property type="project" value="InterPro"/>
</dbReference>
<dbReference type="Proteomes" id="UP000215374">
    <property type="component" value="Chromosome 1"/>
</dbReference>
<sequence length="81" mass="8796">MAIVFTRYIEGMTKNYKISGEASEVAVDSLIDEVRMVDGTFDVEIDVAEGRMTVTGENFSDADIEKAAQEAGFSILSPDTP</sequence>
<organism evidence="1 2">
    <name type="scientific">Corynebacterium imitans</name>
    <dbReference type="NCBI Taxonomy" id="156978"/>
    <lineage>
        <taxon>Bacteria</taxon>
        <taxon>Bacillati</taxon>
        <taxon>Actinomycetota</taxon>
        <taxon>Actinomycetes</taxon>
        <taxon>Mycobacteriales</taxon>
        <taxon>Corynebacteriaceae</taxon>
        <taxon>Corynebacterium</taxon>
    </lineage>
</organism>
<proteinExistence type="predicted"/>
<name>A0A240AT69_9CORY</name>